<dbReference type="Proteomes" id="UP000248925">
    <property type="component" value="Unassembled WGS sequence"/>
</dbReference>
<comment type="caution">
    <text evidence="2">The sequence shown here is derived from an EMBL/GenBank/DDBJ whole genome shotgun (WGS) entry which is preliminary data.</text>
</comment>
<evidence type="ECO:0000256" key="1">
    <source>
        <dbReference type="SAM" id="MobiDB-lite"/>
    </source>
</evidence>
<proteinExistence type="predicted"/>
<organism evidence="2 3">
    <name type="scientific">Rhizobium tubonense</name>
    <dbReference type="NCBI Taxonomy" id="484088"/>
    <lineage>
        <taxon>Bacteria</taxon>
        <taxon>Pseudomonadati</taxon>
        <taxon>Pseudomonadota</taxon>
        <taxon>Alphaproteobacteria</taxon>
        <taxon>Hyphomicrobiales</taxon>
        <taxon>Rhizobiaceae</taxon>
        <taxon>Rhizobium/Agrobacterium group</taxon>
        <taxon>Rhizobium</taxon>
    </lineage>
</organism>
<keyword evidence="3" id="KW-1185">Reference proteome</keyword>
<protein>
    <submittedName>
        <fullName evidence="2">Uncharacterized protein</fullName>
    </submittedName>
</protein>
<dbReference type="AlphaFoldDB" id="A0A2W4C562"/>
<evidence type="ECO:0000313" key="3">
    <source>
        <dbReference type="Proteomes" id="UP000248925"/>
    </source>
</evidence>
<feature type="region of interest" description="Disordered" evidence="1">
    <location>
        <begin position="63"/>
        <end position="101"/>
    </location>
</feature>
<accession>A0A2W4C562</accession>
<name>A0A2W4C562_9HYPH</name>
<feature type="compositionally biased region" description="Low complexity" evidence="1">
    <location>
        <begin position="82"/>
        <end position="95"/>
    </location>
</feature>
<sequence>MHNKVSDKTSWPGETIMSIHGKSAIFTVIGCIFSCIATSASAQAYINQTSAGETSAYIAQTPPTARQGDIPATSGRKTASVGGKRAGNAARKANNPFPTVDRGSSAIVKIEAEADAWPTVGKGAVNR</sequence>
<gene>
    <name evidence="2" type="ORF">CPY51_29615</name>
</gene>
<evidence type="ECO:0000313" key="2">
    <source>
        <dbReference type="EMBL" id="PZM08181.1"/>
    </source>
</evidence>
<dbReference type="EMBL" id="PCDP01000075">
    <property type="protein sequence ID" value="PZM08181.1"/>
    <property type="molecule type" value="Genomic_DNA"/>
</dbReference>
<reference evidence="2 3" key="1">
    <citation type="journal article" date="2018" name="Sci. Rep.">
        <title>Rhizobium tumorigenes sp. nov., a novel plant tumorigenic bacterium isolated from cane gall tumors on thornless blackberry.</title>
        <authorList>
            <person name="Kuzmanovi N."/>
            <person name="Smalla K."/>
            <person name="Gronow S."/>
            <person name="PuBawska J."/>
        </authorList>
    </citation>
    <scope>NUCLEOTIDE SEQUENCE [LARGE SCALE GENOMIC DNA]</scope>
    <source>
        <strain evidence="2 3">CCBAU 85046</strain>
    </source>
</reference>